<dbReference type="EMBL" id="JBGOSP010000041">
    <property type="protein sequence ID" value="MFA3842604.1"/>
    <property type="molecule type" value="Genomic_DNA"/>
</dbReference>
<accession>A0ABV4SVX1</accession>
<gene>
    <name evidence="2" type="ORF">ACEG43_41665</name>
</gene>
<sequence>MSESLPVDAVLEYVERRERELVEQAAQIRVRVEKLTAQLVELDAESDNLRVTRKTLLPLHAPTPADGPDLPDVPDHPAYQQILTAFADTRQPMRAREMCQAPDLPIIPKNTEGICSKLKRLVTSSASLLSCGMTGWETGV</sequence>
<name>A0ABV4SVX1_9ACTN</name>
<evidence type="ECO:0000256" key="1">
    <source>
        <dbReference type="SAM" id="Coils"/>
    </source>
</evidence>
<organism evidence="2 3">
    <name type="scientific">Streptomyces aureus</name>
    <dbReference type="NCBI Taxonomy" id="193461"/>
    <lineage>
        <taxon>Bacteria</taxon>
        <taxon>Bacillati</taxon>
        <taxon>Actinomycetota</taxon>
        <taxon>Actinomycetes</taxon>
        <taxon>Kitasatosporales</taxon>
        <taxon>Streptomycetaceae</taxon>
        <taxon>Streptomyces</taxon>
    </lineage>
</organism>
<dbReference type="RefSeq" id="WP_372566538.1">
    <property type="nucleotide sequence ID" value="NZ_JBGOSP010000041.1"/>
</dbReference>
<evidence type="ECO:0000313" key="3">
    <source>
        <dbReference type="Proteomes" id="UP001571476"/>
    </source>
</evidence>
<evidence type="ECO:0000313" key="2">
    <source>
        <dbReference type="EMBL" id="MFA3842604.1"/>
    </source>
</evidence>
<reference evidence="2 3" key="1">
    <citation type="submission" date="2024-08" db="EMBL/GenBank/DDBJ databases">
        <title>Genome sequence of Streptomyces aureus CACIA-1.46HGO.</title>
        <authorList>
            <person name="Evangelista-Martinez Z."/>
        </authorList>
    </citation>
    <scope>NUCLEOTIDE SEQUENCE [LARGE SCALE GENOMIC DNA]</scope>
    <source>
        <strain evidence="2 3">CACIA-1.46HGO</strain>
    </source>
</reference>
<comment type="caution">
    <text evidence="2">The sequence shown here is derived from an EMBL/GenBank/DDBJ whole genome shotgun (WGS) entry which is preliminary data.</text>
</comment>
<keyword evidence="1" id="KW-0175">Coiled coil</keyword>
<proteinExistence type="predicted"/>
<protein>
    <submittedName>
        <fullName evidence="2">Uncharacterized protein</fullName>
    </submittedName>
</protein>
<feature type="coiled-coil region" evidence="1">
    <location>
        <begin position="18"/>
        <end position="52"/>
    </location>
</feature>
<keyword evidence="3" id="KW-1185">Reference proteome</keyword>
<dbReference type="Proteomes" id="UP001571476">
    <property type="component" value="Unassembled WGS sequence"/>
</dbReference>